<dbReference type="PROSITE" id="PS52016">
    <property type="entry name" value="TONB_DEPENDENT_REC_3"/>
    <property type="match status" value="1"/>
</dbReference>
<gene>
    <name evidence="3" type="ORF">OBE_10367</name>
</gene>
<accession>K1TEU7</accession>
<keyword evidence="1" id="KW-0732">Signal</keyword>
<dbReference type="PANTHER" id="PTHR30069:SF29">
    <property type="entry name" value="HEMOGLOBIN AND HEMOGLOBIN-HAPTOGLOBIN-BINDING PROTEIN 1-RELATED"/>
    <property type="match status" value="1"/>
</dbReference>
<keyword evidence="3" id="KW-0675">Receptor</keyword>
<evidence type="ECO:0000256" key="1">
    <source>
        <dbReference type="ARBA" id="ARBA00022729"/>
    </source>
</evidence>
<name>K1TEU7_9ZZZZ</name>
<dbReference type="Gene3D" id="2.170.130.10">
    <property type="entry name" value="TonB-dependent receptor, plug domain"/>
    <property type="match status" value="1"/>
</dbReference>
<protein>
    <submittedName>
        <fullName evidence="3">Protein containing TonB-dependent receptor, plug domain protein</fullName>
    </submittedName>
</protein>
<dbReference type="InterPro" id="IPR012910">
    <property type="entry name" value="Plug_dom"/>
</dbReference>
<dbReference type="GO" id="GO:0044718">
    <property type="term" value="P:siderophore transmembrane transport"/>
    <property type="evidence" value="ECO:0007669"/>
    <property type="project" value="TreeGrafter"/>
</dbReference>
<dbReference type="InterPro" id="IPR037066">
    <property type="entry name" value="Plug_dom_sf"/>
</dbReference>
<sequence>EDSEMLDEVVVVGFGTQKKVNLTGSVGLATAKEIEARPVANATQALQGLVPGLQITTNTGELDKNMSINIRGNGTIGDGSSGSPLILIDGMEGDINTVNPQDIENISVLKDAAASSIYGSRAPFGVILVTTKKGKSGKPTINYNNSFRFNSPVNLPEMMDSYTFANYFNEAARNGQDNAQFSDT</sequence>
<dbReference type="GO" id="GO:0015344">
    <property type="term" value="F:siderophore uptake transmembrane transporter activity"/>
    <property type="evidence" value="ECO:0007669"/>
    <property type="project" value="TreeGrafter"/>
</dbReference>
<dbReference type="AlphaFoldDB" id="K1TEU7"/>
<evidence type="ECO:0000259" key="2">
    <source>
        <dbReference type="Pfam" id="PF07715"/>
    </source>
</evidence>
<organism evidence="3">
    <name type="scientific">human gut metagenome</name>
    <dbReference type="NCBI Taxonomy" id="408170"/>
    <lineage>
        <taxon>unclassified sequences</taxon>
        <taxon>metagenomes</taxon>
        <taxon>organismal metagenomes</taxon>
    </lineage>
</organism>
<dbReference type="EMBL" id="AJWZ01007141">
    <property type="protein sequence ID" value="EKC57741.1"/>
    <property type="molecule type" value="Genomic_DNA"/>
</dbReference>
<dbReference type="NCBIfam" id="TIGR04057">
    <property type="entry name" value="SusC_RagA_signa"/>
    <property type="match status" value="1"/>
</dbReference>
<feature type="non-terminal residue" evidence="3">
    <location>
        <position position="1"/>
    </location>
</feature>
<dbReference type="FunFam" id="2.170.130.10:FF:000024">
    <property type="entry name" value="Outer membrane protein"/>
    <property type="match status" value="1"/>
</dbReference>
<evidence type="ECO:0000313" key="3">
    <source>
        <dbReference type="EMBL" id="EKC57741.1"/>
    </source>
</evidence>
<reference evidence="3" key="1">
    <citation type="journal article" date="2013" name="Environ. Microbiol.">
        <title>Microbiota from the distal guts of lean and obese adolescents exhibit partial functional redundancy besides clear differences in community structure.</title>
        <authorList>
            <person name="Ferrer M."/>
            <person name="Ruiz A."/>
            <person name="Lanza F."/>
            <person name="Haange S.B."/>
            <person name="Oberbach A."/>
            <person name="Till H."/>
            <person name="Bargiela R."/>
            <person name="Campoy C."/>
            <person name="Segura M.T."/>
            <person name="Richter M."/>
            <person name="von Bergen M."/>
            <person name="Seifert J."/>
            <person name="Suarez A."/>
        </authorList>
    </citation>
    <scope>NUCLEOTIDE SEQUENCE</scope>
</reference>
<dbReference type="InterPro" id="IPR023997">
    <property type="entry name" value="TonB-dep_OMP_SusC/RagA_CS"/>
</dbReference>
<feature type="non-terminal residue" evidence="3">
    <location>
        <position position="184"/>
    </location>
</feature>
<dbReference type="SUPFAM" id="SSF56935">
    <property type="entry name" value="Porins"/>
    <property type="match status" value="1"/>
</dbReference>
<dbReference type="InterPro" id="IPR039426">
    <property type="entry name" value="TonB-dep_rcpt-like"/>
</dbReference>
<proteinExistence type="predicted"/>
<feature type="domain" description="TonB-dependent receptor plug" evidence="2">
    <location>
        <begin position="19"/>
        <end position="126"/>
    </location>
</feature>
<dbReference type="PANTHER" id="PTHR30069">
    <property type="entry name" value="TONB-DEPENDENT OUTER MEMBRANE RECEPTOR"/>
    <property type="match status" value="1"/>
</dbReference>
<dbReference type="Pfam" id="PF07715">
    <property type="entry name" value="Plug"/>
    <property type="match status" value="1"/>
</dbReference>
<comment type="caution">
    <text evidence="3">The sequence shown here is derived from an EMBL/GenBank/DDBJ whole genome shotgun (WGS) entry which is preliminary data.</text>
</comment>